<reference evidence="2 3" key="1">
    <citation type="journal article" date="2008" name="Int. J. Syst. Evol. Microbiol.">
        <title>Description of Roseateles aquatilis sp. nov. and Roseateles terrae sp. nov., in the class Betaproteobacteria, and emended description of the genus Roseateles.</title>
        <authorList>
            <person name="Gomila M."/>
            <person name="Bowien B."/>
            <person name="Falsen E."/>
            <person name="Moore E.R."/>
            <person name="Lalucat J."/>
        </authorList>
    </citation>
    <scope>NUCLEOTIDE SEQUENCE [LARGE SCALE GENOMIC DNA]</scope>
    <source>
        <strain evidence="2 3">CCUG 48205</strain>
    </source>
</reference>
<keyword evidence="3" id="KW-1185">Reference proteome</keyword>
<evidence type="ECO:0000313" key="3">
    <source>
        <dbReference type="Proteomes" id="UP000197468"/>
    </source>
</evidence>
<dbReference type="OrthoDB" id="9150053at2"/>
<sequence>MPNQRSRLRHALAATAAAAALLQGPAFAQAVAVPQDAAGFTDYVAGLLRQQLGNETVSVREPLTLGIADQRSRLDKLYAGCQSNRGNCADDVSVFVKTTAEHFRASTIPATRESLRLAVRTAQSVQQAQREAGGDATTFRPRPFVGPLVIVPVFDTARATRLVSEKDYKTLNLSVDQVRDEARKNTYNALPQVLQTARPAEPGQVAKLDGVVPQPGRLVFIDDWKPLADAQRGTLIVAAPANDTVLYVGDDVPATLDALRGQVREIMGKSANPLSDVLLRWSPSGWVPLR</sequence>
<evidence type="ECO:0000313" key="2">
    <source>
        <dbReference type="EMBL" id="OWQ88417.1"/>
    </source>
</evidence>
<keyword evidence="1" id="KW-0732">Signal</keyword>
<feature type="chain" id="PRO_5013258688" evidence="1">
    <location>
        <begin position="29"/>
        <end position="290"/>
    </location>
</feature>
<dbReference type="AlphaFoldDB" id="A0A246J783"/>
<protein>
    <submittedName>
        <fullName evidence="2">Uncharacterized protein</fullName>
    </submittedName>
</protein>
<comment type="caution">
    <text evidence="2">The sequence shown here is derived from an EMBL/GenBank/DDBJ whole genome shotgun (WGS) entry which is preliminary data.</text>
</comment>
<dbReference type="RefSeq" id="WP_088385941.1">
    <property type="nucleotide sequence ID" value="NZ_NIOF01000007.1"/>
</dbReference>
<organism evidence="2 3">
    <name type="scientific">Roseateles aquatilis</name>
    <dbReference type="NCBI Taxonomy" id="431061"/>
    <lineage>
        <taxon>Bacteria</taxon>
        <taxon>Pseudomonadati</taxon>
        <taxon>Pseudomonadota</taxon>
        <taxon>Betaproteobacteria</taxon>
        <taxon>Burkholderiales</taxon>
        <taxon>Sphaerotilaceae</taxon>
        <taxon>Roseateles</taxon>
    </lineage>
</organism>
<evidence type="ECO:0000256" key="1">
    <source>
        <dbReference type="SAM" id="SignalP"/>
    </source>
</evidence>
<gene>
    <name evidence="2" type="ORF">CDN99_16290</name>
</gene>
<feature type="signal peptide" evidence="1">
    <location>
        <begin position="1"/>
        <end position="28"/>
    </location>
</feature>
<name>A0A246J783_9BURK</name>
<proteinExistence type="predicted"/>
<dbReference type="Proteomes" id="UP000197468">
    <property type="component" value="Unassembled WGS sequence"/>
</dbReference>
<dbReference type="EMBL" id="NIOF01000007">
    <property type="protein sequence ID" value="OWQ88417.1"/>
    <property type="molecule type" value="Genomic_DNA"/>
</dbReference>
<accession>A0A246J783</accession>